<gene>
    <name evidence="1" type="ORF">ANE_LOCUS18377</name>
</gene>
<dbReference type="OrthoDB" id="10250354at2759"/>
<evidence type="ECO:0008006" key="3">
    <source>
        <dbReference type="Google" id="ProtNLM"/>
    </source>
</evidence>
<keyword evidence="2" id="KW-1185">Reference proteome</keyword>
<reference evidence="1" key="1">
    <citation type="submission" date="2019-07" db="EMBL/GenBank/DDBJ databases">
        <authorList>
            <person name="Dittberner H."/>
        </authorList>
    </citation>
    <scope>NUCLEOTIDE SEQUENCE [LARGE SCALE GENOMIC DNA]</scope>
</reference>
<name>A0A565C2R9_9BRAS</name>
<evidence type="ECO:0000313" key="2">
    <source>
        <dbReference type="Proteomes" id="UP000489600"/>
    </source>
</evidence>
<dbReference type="EMBL" id="CABITT030000006">
    <property type="protein sequence ID" value="VVB07933.1"/>
    <property type="molecule type" value="Genomic_DNA"/>
</dbReference>
<dbReference type="Proteomes" id="UP000489600">
    <property type="component" value="Unassembled WGS sequence"/>
</dbReference>
<protein>
    <recommendedName>
        <fullName evidence="3">RRM domain-containing protein</fullName>
    </recommendedName>
</protein>
<comment type="caution">
    <text evidence="1">The sequence shown here is derived from an EMBL/GenBank/DDBJ whole genome shotgun (WGS) entry which is preliminary data.</text>
</comment>
<organism evidence="1 2">
    <name type="scientific">Arabis nemorensis</name>
    <dbReference type="NCBI Taxonomy" id="586526"/>
    <lineage>
        <taxon>Eukaryota</taxon>
        <taxon>Viridiplantae</taxon>
        <taxon>Streptophyta</taxon>
        <taxon>Embryophyta</taxon>
        <taxon>Tracheophyta</taxon>
        <taxon>Spermatophyta</taxon>
        <taxon>Magnoliopsida</taxon>
        <taxon>eudicotyledons</taxon>
        <taxon>Gunneridae</taxon>
        <taxon>Pentapetalae</taxon>
        <taxon>rosids</taxon>
        <taxon>malvids</taxon>
        <taxon>Brassicales</taxon>
        <taxon>Brassicaceae</taxon>
        <taxon>Arabideae</taxon>
        <taxon>Arabis</taxon>
    </lineage>
</organism>
<proteinExistence type="predicted"/>
<dbReference type="AlphaFoldDB" id="A0A565C2R9"/>
<dbReference type="SUPFAM" id="SSF54928">
    <property type="entry name" value="RNA-binding domain, RBD"/>
    <property type="match status" value="1"/>
</dbReference>
<sequence>MGPKGYPVPKFKIRKLFVTGYDTCLPKDAVKKALLEHFSSCGEVTHLIGPLTGVPKKTCLVFIRGPEKAVELNNGGCKCHVEGCKIVVDKVMVHGPDPEPFTWGFVDPPLADGFLPKKDRTKA</sequence>
<dbReference type="InterPro" id="IPR035979">
    <property type="entry name" value="RBD_domain_sf"/>
</dbReference>
<evidence type="ECO:0000313" key="1">
    <source>
        <dbReference type="EMBL" id="VVB07933.1"/>
    </source>
</evidence>
<dbReference type="GO" id="GO:0003676">
    <property type="term" value="F:nucleic acid binding"/>
    <property type="evidence" value="ECO:0007669"/>
    <property type="project" value="InterPro"/>
</dbReference>
<accession>A0A565C2R9</accession>